<organism evidence="2 3">
    <name type="scientific">Yersinia intermedia</name>
    <dbReference type="NCBI Taxonomy" id="631"/>
    <lineage>
        <taxon>Bacteria</taxon>
        <taxon>Pseudomonadati</taxon>
        <taxon>Pseudomonadota</taxon>
        <taxon>Gammaproteobacteria</taxon>
        <taxon>Enterobacterales</taxon>
        <taxon>Yersiniaceae</taxon>
        <taxon>Yersinia</taxon>
    </lineage>
</organism>
<reference evidence="3" key="1">
    <citation type="submission" date="2015-03" db="EMBL/GenBank/DDBJ databases">
        <authorList>
            <consortium name="Pathogen Informatics"/>
        </authorList>
    </citation>
    <scope>NUCLEOTIDE SEQUENCE [LARGE SCALE GENOMIC DNA]</scope>
    <source>
        <strain evidence="3">R148</strain>
    </source>
</reference>
<keyword evidence="1" id="KW-0732">Signal</keyword>
<dbReference type="AlphaFoldDB" id="A0A0H5LRR2"/>
<feature type="signal peptide" evidence="1">
    <location>
        <begin position="1"/>
        <end position="19"/>
    </location>
</feature>
<evidence type="ECO:0008006" key="4">
    <source>
        <dbReference type="Google" id="ProtNLM"/>
    </source>
</evidence>
<name>A0A0H5LRR2_YERIN</name>
<dbReference type="Proteomes" id="UP000043316">
    <property type="component" value="Unassembled WGS sequence"/>
</dbReference>
<evidence type="ECO:0000313" key="2">
    <source>
        <dbReference type="EMBL" id="CRY53677.1"/>
    </source>
</evidence>
<protein>
    <recommendedName>
        <fullName evidence="4">Iron-sulfur cluster assembly scaffold protein SufA</fullName>
    </recommendedName>
</protein>
<feature type="chain" id="PRO_5005220153" description="Iron-sulfur cluster assembly scaffold protein SufA" evidence="1">
    <location>
        <begin position="20"/>
        <end position="199"/>
    </location>
</feature>
<evidence type="ECO:0000256" key="1">
    <source>
        <dbReference type="SAM" id="SignalP"/>
    </source>
</evidence>
<evidence type="ECO:0000313" key="3">
    <source>
        <dbReference type="Proteomes" id="UP000043316"/>
    </source>
</evidence>
<accession>A0A0H5LRR2</accession>
<dbReference type="EMBL" id="CWJI01000001">
    <property type="protein sequence ID" value="CRY53677.1"/>
    <property type="molecule type" value="Genomic_DNA"/>
</dbReference>
<gene>
    <name evidence="2" type="ORF">ERS008476_00577</name>
</gene>
<sequence>MAIPAIVAALLASLAPVPAKSTVLPATAIEVQKSEGLVSTLTFNLEDGQVFLPLSEATAYLNSMNEYTSKLLSKSIEERAEKKKGQLFVSPSKMIKLANENISQCTRLKDAIRIVLTSENLTRHFPDPVERVAFRADLVKFGRAVATSESIARGIISAIEQSIPPKKTYQPENLPSASEVKTMIAAEHKKLGLSAPEFL</sequence>
<proteinExistence type="predicted"/>